<dbReference type="EMBL" id="CP034550">
    <property type="protein sequence ID" value="QFZ16182.1"/>
    <property type="molecule type" value="Genomic_DNA"/>
</dbReference>
<organism evidence="2 3">
    <name type="scientific">Saccharothrix syringae</name>
    <name type="common">Nocardiopsis syringae</name>
    <dbReference type="NCBI Taxonomy" id="103733"/>
    <lineage>
        <taxon>Bacteria</taxon>
        <taxon>Bacillati</taxon>
        <taxon>Actinomycetota</taxon>
        <taxon>Actinomycetes</taxon>
        <taxon>Pseudonocardiales</taxon>
        <taxon>Pseudonocardiaceae</taxon>
        <taxon>Saccharothrix</taxon>
    </lineage>
</organism>
<keyword evidence="1" id="KW-0175">Coiled coil</keyword>
<name>A0A5Q0GS38_SACSY</name>
<evidence type="ECO:0000313" key="3">
    <source>
        <dbReference type="Proteomes" id="UP000325787"/>
    </source>
</evidence>
<evidence type="ECO:0000256" key="1">
    <source>
        <dbReference type="SAM" id="Coils"/>
    </source>
</evidence>
<dbReference type="SUPFAM" id="SSF53335">
    <property type="entry name" value="S-adenosyl-L-methionine-dependent methyltransferases"/>
    <property type="match status" value="1"/>
</dbReference>
<gene>
    <name evidence="2" type="ORF">EKG83_00740</name>
</gene>
<dbReference type="PANTHER" id="PTHR40036">
    <property type="entry name" value="MACROCIN O-METHYLTRANSFERASE"/>
    <property type="match status" value="1"/>
</dbReference>
<dbReference type="Proteomes" id="UP000325787">
    <property type="component" value="Chromosome"/>
</dbReference>
<feature type="coiled-coil region" evidence="1">
    <location>
        <begin position="34"/>
        <end position="68"/>
    </location>
</feature>
<evidence type="ECO:0000313" key="2">
    <source>
        <dbReference type="EMBL" id="QFZ16182.1"/>
    </source>
</evidence>
<dbReference type="GO" id="GO:0032259">
    <property type="term" value="P:methylation"/>
    <property type="evidence" value="ECO:0007669"/>
    <property type="project" value="UniProtKB-KW"/>
</dbReference>
<keyword evidence="2" id="KW-0808">Transferase</keyword>
<dbReference type="Gene3D" id="3.40.50.150">
    <property type="entry name" value="Vaccinia Virus protein VP39"/>
    <property type="match status" value="1"/>
</dbReference>
<keyword evidence="2" id="KW-0489">Methyltransferase</keyword>
<dbReference type="OrthoDB" id="7056009at2"/>
<dbReference type="InterPro" id="IPR008884">
    <property type="entry name" value="TylF_MeTrfase"/>
</dbReference>
<sequence length="290" mass="32535">MLDRVRHNPLLGEVRRRVRGKLVRAVDEVVRRYHDDQADRIERLRGEVAELRKQNDDLRHQVDRAVDTTIQSEIRARRDLVFAGEQEAALQSARFVRAHMPTAPHFGHPHATLEHALGLVEADGMALEFGVYTGSTLKLIATARGGRDVYGFDSFQGLPEDWRNGFPAGTFDVDGLPEVDGAELVVGWFDDTLPGFLGSHPGPVAFLHVDCDLYSSTRTVLELVGPRLVPGSVVVFDEYFNFPGWQDHEHKAWTEYVARTGIAFDYVGYTYDHEQVIVKVTGAPHPVREG</sequence>
<accession>A0A5Q0GS38</accession>
<protein>
    <submittedName>
        <fullName evidence="2">Class I SAM-dependent methyltransferase</fullName>
    </submittedName>
</protein>
<dbReference type="InterPro" id="IPR029063">
    <property type="entry name" value="SAM-dependent_MTases_sf"/>
</dbReference>
<dbReference type="CDD" id="cd14686">
    <property type="entry name" value="bZIP"/>
    <property type="match status" value="1"/>
</dbReference>
<dbReference type="RefSeq" id="WP_033435099.1">
    <property type="nucleotide sequence ID" value="NZ_CP034550.1"/>
</dbReference>
<reference evidence="3" key="1">
    <citation type="journal article" date="2021" name="Curr. Microbiol.">
        <title>Complete genome of nocamycin-producing strain Saccharothrix syringae NRRL B-16468 reveals the biosynthetic potential for secondary metabolites.</title>
        <authorList>
            <person name="Mo X."/>
            <person name="Yang S."/>
        </authorList>
    </citation>
    <scope>NUCLEOTIDE SEQUENCE [LARGE SCALE GENOMIC DNA]</scope>
    <source>
        <strain evidence="3">ATCC 51364 / DSM 43886 / JCM 6844 / KCTC 9398 / NBRC 14523 / NRRL B-16468 / INA 2240</strain>
    </source>
</reference>
<dbReference type="GO" id="GO:0008168">
    <property type="term" value="F:methyltransferase activity"/>
    <property type="evidence" value="ECO:0007669"/>
    <property type="project" value="UniProtKB-KW"/>
</dbReference>
<dbReference type="KEGG" id="ssyi:EKG83_00740"/>
<dbReference type="PANTHER" id="PTHR40036:SF1">
    <property type="entry name" value="MACROCIN O-METHYLTRANSFERASE"/>
    <property type="match status" value="1"/>
</dbReference>
<proteinExistence type="predicted"/>
<keyword evidence="3" id="KW-1185">Reference proteome</keyword>
<dbReference type="Pfam" id="PF13578">
    <property type="entry name" value="Methyltransf_24"/>
    <property type="match status" value="1"/>
</dbReference>
<dbReference type="AlphaFoldDB" id="A0A5Q0GS38"/>